<accession>A0A3P3QS49</accession>
<reference evidence="2 3" key="1">
    <citation type="submission" date="2018-11" db="EMBL/GenBank/DDBJ databases">
        <title>Draft genome analysis of Rheinheimera mesophila isolated from an industrial waste site.</title>
        <authorList>
            <person name="Yu Q."/>
            <person name="Qi Y."/>
            <person name="Zhang H."/>
            <person name="Lu Y."/>
            <person name="Pu J."/>
        </authorList>
    </citation>
    <scope>NUCLEOTIDE SEQUENCE [LARGE SCALE GENOMIC DNA]</scope>
    <source>
        <strain evidence="2 3">IITR13</strain>
    </source>
</reference>
<dbReference type="InterPro" id="IPR029058">
    <property type="entry name" value="AB_hydrolase_fold"/>
</dbReference>
<dbReference type="OrthoDB" id="6189739at2"/>
<keyword evidence="1" id="KW-0732">Signal</keyword>
<proteinExistence type="predicted"/>
<dbReference type="Proteomes" id="UP000276260">
    <property type="component" value="Unassembled WGS sequence"/>
</dbReference>
<keyword evidence="3" id="KW-1185">Reference proteome</keyword>
<protein>
    <recommendedName>
        <fullName evidence="4">Alpha/beta hydrolase</fullName>
    </recommendedName>
</protein>
<feature type="signal peptide" evidence="1">
    <location>
        <begin position="1"/>
        <end position="20"/>
    </location>
</feature>
<dbReference type="SUPFAM" id="SSF53474">
    <property type="entry name" value="alpha/beta-Hydrolases"/>
    <property type="match status" value="1"/>
</dbReference>
<dbReference type="AlphaFoldDB" id="A0A3P3QS49"/>
<gene>
    <name evidence="2" type="ORF">EIK76_08300</name>
</gene>
<evidence type="ECO:0000313" key="3">
    <source>
        <dbReference type="Proteomes" id="UP000276260"/>
    </source>
</evidence>
<name>A0A3P3QS49_9GAMM</name>
<evidence type="ECO:0000256" key="1">
    <source>
        <dbReference type="SAM" id="SignalP"/>
    </source>
</evidence>
<feature type="chain" id="PRO_5018566115" description="Alpha/beta hydrolase" evidence="1">
    <location>
        <begin position="21"/>
        <end position="351"/>
    </location>
</feature>
<dbReference type="EMBL" id="RRCF01000001">
    <property type="protein sequence ID" value="RRJ24037.1"/>
    <property type="molecule type" value="Genomic_DNA"/>
</dbReference>
<organism evidence="2 3">
    <name type="scientific">Rheinheimera mesophila</name>
    <dbReference type="NCBI Taxonomy" id="1547515"/>
    <lineage>
        <taxon>Bacteria</taxon>
        <taxon>Pseudomonadati</taxon>
        <taxon>Pseudomonadota</taxon>
        <taxon>Gammaproteobacteria</taxon>
        <taxon>Chromatiales</taxon>
        <taxon>Chromatiaceae</taxon>
        <taxon>Rheinheimera</taxon>
    </lineage>
</organism>
<sequence>MKLLKMAAAGLALLSLPLSAALNGHPVVLVHGFQPGNLAERPVGADVTSNGADYWAGFWLSRADARIDWPSQERITGKIATDYVWPKLQQLSRSGLCNSGCIFVSHSTGDLVTRYIIDNQALWLKNAGLQPLNIIASFDFAGAGGGVELADLAVNVAGGGSWTDAALRAALSLWLGQIPTPSNIGVLNDLRVNTARQLASFPTSRVPRLRFAGAGSDFLNATGPFLPGTDDGVVASHSSCGASAVGSFDSCSASVAFDGKLASQSTGVKGFMPYHYPMLMGNDYSHSGLIEDSRDGEVTAANARATYLNAEALQFQTYQQSRGWWVFASNYLLVTGSDRQSMSSLVSQAAD</sequence>
<evidence type="ECO:0008006" key="4">
    <source>
        <dbReference type="Google" id="ProtNLM"/>
    </source>
</evidence>
<evidence type="ECO:0000313" key="2">
    <source>
        <dbReference type="EMBL" id="RRJ24037.1"/>
    </source>
</evidence>
<comment type="caution">
    <text evidence="2">The sequence shown here is derived from an EMBL/GenBank/DDBJ whole genome shotgun (WGS) entry which is preliminary data.</text>
</comment>
<dbReference type="RefSeq" id="WP_046518873.1">
    <property type="nucleotide sequence ID" value="NZ_LAVS01000005.1"/>
</dbReference>